<dbReference type="EMBL" id="RZIJ01000013">
    <property type="protein sequence ID" value="RUQ68817.1"/>
    <property type="molecule type" value="Genomic_DNA"/>
</dbReference>
<sequence length="326" mass="35266">MRHIVVGSSGFVGQRLVQALLEAGEPVVAFSRAPVAGGPTPEEGAGGVFVPGDIRSAEDLARLDLRPDDVVHHLAARHFGNGVPLHGRDAWFEEVNVGGTRQLLAAMRRAGTGRMVFFSTDMTYGLPERLPVTPDHPQKPLGPYGRTKLEAEALIRRAAAEDGLRATIFRPRLISGPGRLGTLATLFKLIRKGLPVPMIGSGRNRYQMISVDDCVRADLRAVAAGCPPGPFNLGSETPKTARDLLGAVIRHAGSSSVLVPTPARLVTATLALLDRFGRPLMYPEQYLSADADFVFDTRTTRTVLDWRAEDDDVDVMIAAYEAFLRL</sequence>
<keyword evidence="3" id="KW-1185">Reference proteome</keyword>
<name>A0A433J6J5_9PROT</name>
<dbReference type="AlphaFoldDB" id="A0A433J6J5"/>
<reference evidence="2 3" key="1">
    <citation type="submission" date="2018-12" db="EMBL/GenBank/DDBJ databases">
        <authorList>
            <person name="Yang Y."/>
        </authorList>
    </citation>
    <scope>NUCLEOTIDE SEQUENCE [LARGE SCALE GENOMIC DNA]</scope>
    <source>
        <strain evidence="2 3">GSF71</strain>
    </source>
</reference>
<evidence type="ECO:0000313" key="3">
    <source>
        <dbReference type="Proteomes" id="UP000280346"/>
    </source>
</evidence>
<dbReference type="SUPFAM" id="SSF51735">
    <property type="entry name" value="NAD(P)-binding Rossmann-fold domains"/>
    <property type="match status" value="1"/>
</dbReference>
<dbReference type="RefSeq" id="WP_126999872.1">
    <property type="nucleotide sequence ID" value="NZ_JBNPXW010000012.1"/>
</dbReference>
<dbReference type="InterPro" id="IPR050177">
    <property type="entry name" value="Lipid_A_modif_metabolic_enz"/>
</dbReference>
<dbReference type="Gene3D" id="3.40.50.720">
    <property type="entry name" value="NAD(P)-binding Rossmann-like Domain"/>
    <property type="match status" value="1"/>
</dbReference>
<evidence type="ECO:0000259" key="1">
    <source>
        <dbReference type="Pfam" id="PF01370"/>
    </source>
</evidence>
<dbReference type="InterPro" id="IPR036291">
    <property type="entry name" value="NAD(P)-bd_dom_sf"/>
</dbReference>
<feature type="domain" description="NAD-dependent epimerase/dehydratase" evidence="1">
    <location>
        <begin position="4"/>
        <end position="234"/>
    </location>
</feature>
<accession>A0A433J6J5</accession>
<proteinExistence type="predicted"/>
<dbReference type="InterPro" id="IPR001509">
    <property type="entry name" value="Epimerase_deHydtase"/>
</dbReference>
<dbReference type="OrthoDB" id="9814124at2"/>
<organism evidence="2 3">
    <name type="scientific">Azospirillum doebereinerae</name>
    <dbReference type="NCBI Taxonomy" id="92933"/>
    <lineage>
        <taxon>Bacteria</taxon>
        <taxon>Pseudomonadati</taxon>
        <taxon>Pseudomonadota</taxon>
        <taxon>Alphaproteobacteria</taxon>
        <taxon>Rhodospirillales</taxon>
        <taxon>Azospirillaceae</taxon>
        <taxon>Azospirillum</taxon>
    </lineage>
</organism>
<gene>
    <name evidence="2" type="ORF">EJ913_16670</name>
</gene>
<dbReference type="PANTHER" id="PTHR43245">
    <property type="entry name" value="BIFUNCTIONAL POLYMYXIN RESISTANCE PROTEIN ARNA"/>
    <property type="match status" value="1"/>
</dbReference>
<dbReference type="Proteomes" id="UP000280346">
    <property type="component" value="Unassembled WGS sequence"/>
</dbReference>
<evidence type="ECO:0000313" key="2">
    <source>
        <dbReference type="EMBL" id="RUQ68817.1"/>
    </source>
</evidence>
<protein>
    <submittedName>
        <fullName evidence="2">NAD(P)-dependent oxidoreductase</fullName>
    </submittedName>
</protein>
<dbReference type="Pfam" id="PF01370">
    <property type="entry name" value="Epimerase"/>
    <property type="match status" value="1"/>
</dbReference>
<comment type="caution">
    <text evidence="2">The sequence shown here is derived from an EMBL/GenBank/DDBJ whole genome shotgun (WGS) entry which is preliminary data.</text>
</comment>